<accession>A0AAT9LCR0</accession>
<evidence type="ECO:0000256" key="1">
    <source>
        <dbReference type="ARBA" id="ARBA00004127"/>
    </source>
</evidence>
<sequence>MTDRERRTYDRIRKKVSRVLQSTVSPKYERVPEILLLLPDFVVLIFRLLKDPRVPKGSKIRLALYAFYLAMPVDVVPDFLPVLGQLDDLVGAVLVVRQILRTTPEGVVREHWSGQGDILENIQKVLDISSEVMGSGILRKILSSRGADTGRGRSNACKRQ</sequence>
<dbReference type="InterPro" id="IPR010652">
    <property type="entry name" value="DUF1232"/>
</dbReference>
<keyword evidence="3" id="KW-1133">Transmembrane helix</keyword>
<organism evidence="6">
    <name type="scientific">Candidatus Fermentithermobacillus carboniphilus</name>
    <dbReference type="NCBI Taxonomy" id="3085328"/>
    <lineage>
        <taxon>Bacteria</taxon>
        <taxon>Bacillati</taxon>
        <taxon>Bacillota</taxon>
        <taxon>Candidatus Fermentithermobacillia</taxon>
        <taxon>Candidatus Fermentithermobacillales</taxon>
        <taxon>Candidatus Fermentithermobacillaceae</taxon>
        <taxon>Candidatus Fermentithermobacillus</taxon>
    </lineage>
</organism>
<reference evidence="6" key="1">
    <citation type="submission" date="2020-10" db="EMBL/GenBank/DDBJ databases">
        <authorList>
            <person name="Kadnikov V."/>
            <person name="Beletsky A.V."/>
            <person name="Mardanov A.V."/>
            <person name="Karnachuk O.V."/>
            <person name="Ravin N.V."/>
        </authorList>
    </citation>
    <scope>NUCLEOTIDE SEQUENCE</scope>
    <source>
        <strain evidence="6">Bu02</strain>
    </source>
</reference>
<dbReference type="GO" id="GO:0012505">
    <property type="term" value="C:endomembrane system"/>
    <property type="evidence" value="ECO:0007669"/>
    <property type="project" value="UniProtKB-SubCell"/>
</dbReference>
<dbReference type="AlphaFoldDB" id="A0AAT9LCR0"/>
<reference evidence="6" key="2">
    <citation type="journal article" date="2023" name="Biology">
        <title>Prokaryotic Life Associated with Coal-Fire Gas Vents Revealed by Metagenomics.</title>
        <authorList>
            <person name="Kadnikov V.V."/>
            <person name="Mardanov A.V."/>
            <person name="Beletsky A.V."/>
            <person name="Karnachuk O.V."/>
            <person name="Ravin N.V."/>
        </authorList>
    </citation>
    <scope>NUCLEOTIDE SEQUENCE</scope>
    <source>
        <strain evidence="6">Bu02</strain>
    </source>
</reference>
<gene>
    <name evidence="6" type="ORF">IMF26_01910</name>
</gene>
<dbReference type="Pfam" id="PF06803">
    <property type="entry name" value="DUF1232"/>
    <property type="match status" value="1"/>
</dbReference>
<evidence type="ECO:0000259" key="5">
    <source>
        <dbReference type="Pfam" id="PF06803"/>
    </source>
</evidence>
<evidence type="ECO:0000256" key="3">
    <source>
        <dbReference type="ARBA" id="ARBA00022989"/>
    </source>
</evidence>
<evidence type="ECO:0000256" key="4">
    <source>
        <dbReference type="ARBA" id="ARBA00023136"/>
    </source>
</evidence>
<dbReference type="KEGG" id="fcz:IMF26_01910"/>
<evidence type="ECO:0000256" key="2">
    <source>
        <dbReference type="ARBA" id="ARBA00022692"/>
    </source>
</evidence>
<feature type="domain" description="DUF1232" evidence="5">
    <location>
        <begin position="59"/>
        <end position="90"/>
    </location>
</feature>
<dbReference type="EMBL" id="CP062796">
    <property type="protein sequence ID" value="QUL98856.1"/>
    <property type="molecule type" value="Genomic_DNA"/>
</dbReference>
<comment type="subcellular location">
    <subcellularLocation>
        <location evidence="1">Endomembrane system</location>
        <topology evidence="1">Multi-pass membrane protein</topology>
    </subcellularLocation>
</comment>
<keyword evidence="4" id="KW-0472">Membrane</keyword>
<proteinExistence type="predicted"/>
<protein>
    <submittedName>
        <fullName evidence="6">DUF1232 domain-containing protein</fullName>
    </submittedName>
</protein>
<evidence type="ECO:0000313" key="6">
    <source>
        <dbReference type="EMBL" id="QUL98856.1"/>
    </source>
</evidence>
<name>A0AAT9LCR0_9FIRM</name>
<keyword evidence="2" id="KW-0812">Transmembrane</keyword>